<reference evidence="1 2" key="1">
    <citation type="submission" date="2016-05" db="EMBL/GenBank/DDBJ databases">
        <title>Microbial solvent formation.</title>
        <authorList>
            <person name="Poehlein A."/>
            <person name="Montoya Solano J.D."/>
            <person name="Flitsch S."/>
            <person name="Krabben P."/>
            <person name="Duerre P."/>
            <person name="Daniel R."/>
        </authorList>
    </citation>
    <scope>NUCLEOTIDE SEQUENCE [LARGE SCALE GENOMIC DNA]</scope>
    <source>
        <strain evidence="1 2">DSM 2619</strain>
    </source>
</reference>
<keyword evidence="2" id="KW-1185">Reference proteome</keyword>
<organism evidence="1 2">
    <name type="scientific">Clostridium puniceum</name>
    <dbReference type="NCBI Taxonomy" id="29367"/>
    <lineage>
        <taxon>Bacteria</taxon>
        <taxon>Bacillati</taxon>
        <taxon>Bacillota</taxon>
        <taxon>Clostridia</taxon>
        <taxon>Eubacteriales</taxon>
        <taxon>Clostridiaceae</taxon>
        <taxon>Clostridium</taxon>
    </lineage>
</organism>
<sequence>MKRIDKIYNYILNSSKKFNKDKLLEIKGFHAQEIEEALDILKSNVCRELNVLCRNKKIIKIKNRPVLYFDRECFENILGVKLPQDLEQITNINEFTNNGTRKFTI</sequence>
<dbReference type="SUPFAM" id="SSF46785">
    <property type="entry name" value="Winged helix' DNA-binding domain"/>
    <property type="match status" value="1"/>
</dbReference>
<protein>
    <submittedName>
        <fullName evidence="1">Uncharacterized protein</fullName>
    </submittedName>
</protein>
<accession>A0A1S8TC17</accession>
<name>A0A1S8TC17_9CLOT</name>
<dbReference type="STRING" id="29367.CLPUN_32860"/>
<evidence type="ECO:0000313" key="1">
    <source>
        <dbReference type="EMBL" id="OOM75340.1"/>
    </source>
</evidence>
<dbReference type="AlphaFoldDB" id="A0A1S8TC17"/>
<proteinExistence type="predicted"/>
<evidence type="ECO:0000313" key="2">
    <source>
        <dbReference type="Proteomes" id="UP000190890"/>
    </source>
</evidence>
<gene>
    <name evidence="1" type="ORF">CLPUN_32860</name>
</gene>
<dbReference type="Proteomes" id="UP000190890">
    <property type="component" value="Unassembled WGS sequence"/>
</dbReference>
<dbReference type="InterPro" id="IPR036390">
    <property type="entry name" value="WH_DNA-bd_sf"/>
</dbReference>
<dbReference type="EMBL" id="LZZM01000186">
    <property type="protein sequence ID" value="OOM75340.1"/>
    <property type="molecule type" value="Genomic_DNA"/>
</dbReference>
<comment type="caution">
    <text evidence="1">The sequence shown here is derived from an EMBL/GenBank/DDBJ whole genome shotgun (WGS) entry which is preliminary data.</text>
</comment>